<keyword evidence="6" id="KW-1185">Reference proteome</keyword>
<keyword evidence="2" id="KW-0547">Nucleotide-binding</keyword>
<dbReference type="Pfam" id="PF00004">
    <property type="entry name" value="AAA"/>
    <property type="match status" value="1"/>
</dbReference>
<dbReference type="Gene3D" id="1.10.8.60">
    <property type="match status" value="1"/>
</dbReference>
<sequence length="443" mass="49650">MDLFDLMAKEKMEKQAPLAERMKPETLNAFFGQEKIIGEGRLLSKLIQTDRLSSILLYGPPGSGKTSLAKIIAKKTESEFISLNAVTSGVKDIRDTVQLAKDNQKLYGKRTILFIDEIHRFNKSQQDALLPFVEDGTVILIGATTENPYFEVNSALISRSSVFKLEKLDSESILKIIDRALSDMENGLGMYDIDISNETKNYISEMAAGDARRALNVLELAVFSQDDLLGKINITPEVIEECLQMKYLDYDKNGDNHYDIVSAFIKSMRGSDPDAALYYLGKMIYGGENPRFIARRIVICAAEDVGNADPMALVVANNAAQAVDFIGMPEGRILLAQAATYVATAPKSNAAYLGIDEVLEDLANHDTGKIPYYLKDGTSLKLERNYSGDSTYQKYQYPHAFEGHYIKQQYLPDQIKDKRYYRPTTLGYEATIKAYLNRTKYSE</sequence>
<dbReference type="CDD" id="cd18139">
    <property type="entry name" value="HLD_clamp_RarA"/>
    <property type="match status" value="1"/>
</dbReference>
<dbReference type="Gene3D" id="1.20.272.10">
    <property type="match status" value="1"/>
</dbReference>
<dbReference type="Pfam" id="PF16193">
    <property type="entry name" value="AAA_assoc_2"/>
    <property type="match status" value="1"/>
</dbReference>
<feature type="domain" description="AAA+ ATPase" evidence="4">
    <location>
        <begin position="51"/>
        <end position="178"/>
    </location>
</feature>
<dbReference type="InterPro" id="IPR051314">
    <property type="entry name" value="AAA_ATPase_RarA/MGS1/WRNIP1"/>
</dbReference>
<dbReference type="Gene3D" id="1.10.3710.10">
    <property type="entry name" value="DNA polymerase III clamp loader subunits, C-terminal domain"/>
    <property type="match status" value="1"/>
</dbReference>
<dbReference type="Gene3D" id="3.40.50.300">
    <property type="entry name" value="P-loop containing nucleotide triphosphate hydrolases"/>
    <property type="match status" value="1"/>
</dbReference>
<evidence type="ECO:0000256" key="2">
    <source>
        <dbReference type="ARBA" id="ARBA00022741"/>
    </source>
</evidence>
<gene>
    <name evidence="5" type="ORF">ISU02_11320</name>
</gene>
<comment type="similarity">
    <text evidence="1">Belongs to the AAA ATPase family. RarA/MGS1/WRNIP1 subfamily.</text>
</comment>
<organism evidence="5 6">
    <name type="scientific">Fusibacter ferrireducens</name>
    <dbReference type="NCBI Taxonomy" id="2785058"/>
    <lineage>
        <taxon>Bacteria</taxon>
        <taxon>Bacillati</taxon>
        <taxon>Bacillota</taxon>
        <taxon>Clostridia</taxon>
        <taxon>Eubacteriales</taxon>
        <taxon>Eubacteriales Family XII. Incertae Sedis</taxon>
        <taxon>Fusibacter</taxon>
    </lineage>
</organism>
<evidence type="ECO:0000256" key="1">
    <source>
        <dbReference type="ARBA" id="ARBA00008959"/>
    </source>
</evidence>
<protein>
    <submittedName>
        <fullName evidence="5">Replication-associated recombination protein A</fullName>
    </submittedName>
</protein>
<dbReference type="PANTHER" id="PTHR13779">
    <property type="entry name" value="WERNER HELICASE-INTERACTING PROTEIN 1 FAMILY MEMBER"/>
    <property type="match status" value="1"/>
</dbReference>
<proteinExistence type="inferred from homology"/>
<dbReference type="InterPro" id="IPR027417">
    <property type="entry name" value="P-loop_NTPase"/>
</dbReference>
<evidence type="ECO:0000259" key="4">
    <source>
        <dbReference type="SMART" id="SM00382"/>
    </source>
</evidence>
<evidence type="ECO:0000256" key="3">
    <source>
        <dbReference type="ARBA" id="ARBA00022840"/>
    </source>
</evidence>
<name>A0ABR9ZTC2_9FIRM</name>
<dbReference type="Proteomes" id="UP000614200">
    <property type="component" value="Unassembled WGS sequence"/>
</dbReference>
<dbReference type="SUPFAM" id="SSF48019">
    <property type="entry name" value="post-AAA+ oligomerization domain-like"/>
    <property type="match status" value="1"/>
</dbReference>
<reference evidence="5 6" key="1">
    <citation type="submission" date="2020-11" db="EMBL/GenBank/DDBJ databases">
        <title>Fusibacter basophilias sp. nov.</title>
        <authorList>
            <person name="Qiu D."/>
        </authorList>
    </citation>
    <scope>NUCLEOTIDE SEQUENCE [LARGE SCALE GENOMIC DNA]</scope>
    <source>
        <strain evidence="5 6">Q10-2</strain>
    </source>
</reference>
<dbReference type="SMART" id="SM00382">
    <property type="entry name" value="AAA"/>
    <property type="match status" value="1"/>
</dbReference>
<dbReference type="InterPro" id="IPR032423">
    <property type="entry name" value="AAA_assoc_2"/>
</dbReference>
<dbReference type="InterPro" id="IPR008921">
    <property type="entry name" value="DNA_pol3_clamp-load_cplx_C"/>
</dbReference>
<keyword evidence="3" id="KW-0067">ATP-binding</keyword>
<dbReference type="InterPro" id="IPR021886">
    <property type="entry name" value="MgsA_C"/>
</dbReference>
<evidence type="ECO:0000313" key="6">
    <source>
        <dbReference type="Proteomes" id="UP000614200"/>
    </source>
</evidence>
<dbReference type="InterPro" id="IPR003593">
    <property type="entry name" value="AAA+_ATPase"/>
</dbReference>
<accession>A0ABR9ZTC2</accession>
<dbReference type="PANTHER" id="PTHR13779:SF7">
    <property type="entry name" value="ATPASE WRNIP1"/>
    <property type="match status" value="1"/>
</dbReference>
<dbReference type="CDD" id="cd00009">
    <property type="entry name" value="AAA"/>
    <property type="match status" value="1"/>
</dbReference>
<comment type="caution">
    <text evidence="5">The sequence shown here is derived from an EMBL/GenBank/DDBJ whole genome shotgun (WGS) entry which is preliminary data.</text>
</comment>
<dbReference type="EMBL" id="JADKNH010000006">
    <property type="protein sequence ID" value="MBF4693718.1"/>
    <property type="molecule type" value="Genomic_DNA"/>
</dbReference>
<dbReference type="InterPro" id="IPR003959">
    <property type="entry name" value="ATPase_AAA_core"/>
</dbReference>
<dbReference type="SUPFAM" id="SSF52540">
    <property type="entry name" value="P-loop containing nucleoside triphosphate hydrolases"/>
    <property type="match status" value="1"/>
</dbReference>
<dbReference type="Pfam" id="PF12002">
    <property type="entry name" value="MgsA_C"/>
    <property type="match status" value="1"/>
</dbReference>
<evidence type="ECO:0000313" key="5">
    <source>
        <dbReference type="EMBL" id="MBF4693718.1"/>
    </source>
</evidence>